<feature type="compositionally biased region" description="Acidic residues" evidence="1">
    <location>
        <begin position="1614"/>
        <end position="1624"/>
    </location>
</feature>
<evidence type="ECO:0000313" key="3">
    <source>
        <dbReference type="Proteomes" id="UP001189429"/>
    </source>
</evidence>
<feature type="compositionally biased region" description="Low complexity" evidence="1">
    <location>
        <begin position="105"/>
        <end position="123"/>
    </location>
</feature>
<feature type="region of interest" description="Disordered" evidence="1">
    <location>
        <begin position="1213"/>
        <end position="1240"/>
    </location>
</feature>
<feature type="compositionally biased region" description="Low complexity" evidence="1">
    <location>
        <begin position="172"/>
        <end position="183"/>
    </location>
</feature>
<dbReference type="EMBL" id="CAUYUJ010011370">
    <property type="protein sequence ID" value="CAK0831644.1"/>
    <property type="molecule type" value="Genomic_DNA"/>
</dbReference>
<feature type="compositionally biased region" description="Low complexity" evidence="1">
    <location>
        <begin position="1225"/>
        <end position="1240"/>
    </location>
</feature>
<feature type="region of interest" description="Disordered" evidence="1">
    <location>
        <begin position="1268"/>
        <end position="1293"/>
    </location>
</feature>
<protein>
    <submittedName>
        <fullName evidence="2">Uncharacterized protein</fullName>
    </submittedName>
</protein>
<reference evidence="2" key="1">
    <citation type="submission" date="2023-10" db="EMBL/GenBank/DDBJ databases">
        <authorList>
            <person name="Chen Y."/>
            <person name="Shah S."/>
            <person name="Dougan E. K."/>
            <person name="Thang M."/>
            <person name="Chan C."/>
        </authorList>
    </citation>
    <scope>NUCLEOTIDE SEQUENCE [LARGE SCALE GENOMIC DNA]</scope>
</reference>
<feature type="region of interest" description="Disordered" evidence="1">
    <location>
        <begin position="1593"/>
        <end position="1633"/>
    </location>
</feature>
<name>A0ABN9SIV9_9DINO</name>
<feature type="region of interest" description="Disordered" evidence="1">
    <location>
        <begin position="48"/>
        <end position="82"/>
    </location>
</feature>
<organism evidence="2 3">
    <name type="scientific">Prorocentrum cordatum</name>
    <dbReference type="NCBI Taxonomy" id="2364126"/>
    <lineage>
        <taxon>Eukaryota</taxon>
        <taxon>Sar</taxon>
        <taxon>Alveolata</taxon>
        <taxon>Dinophyceae</taxon>
        <taxon>Prorocentrales</taxon>
        <taxon>Prorocentraceae</taxon>
        <taxon>Prorocentrum</taxon>
    </lineage>
</organism>
<accession>A0ABN9SIV9</accession>
<feature type="region of interest" description="Disordered" evidence="1">
    <location>
        <begin position="161"/>
        <end position="184"/>
    </location>
</feature>
<sequence length="2272" mass="251034">MILEIDDFRGYLHDLYQDGKLEIPIMIFTAVVALGPSLLRCCRQRPSPLLAGASPPVSNVDSDGEAGRSVAGSSDESEPAKDMQEMKAMMSNLLDEITKSRSESPRAPQSRSASSAASPGESSHAGWERAPSVNTDSSMDMRVDRMTDRLKRFEDTINAGKASPGCKPLQDASSTSATAGSTTCPTIDLGTKEALEGAGVSLEPLREELRDPRERLLANLSKIDAPPTFTLPAGLTSRVAPELLVQTYGKYGSMVKFATDWVRLKELNRNHGHEMMVQCVTLDRMLEASPEFIQTAGCEILCARAYALKRASKDAACINDWKQPRGSGANKWKSKVRWDLANELDWRSLAEGEEALPGVERDLTARLQQKARLPKPFLETETFCRATSRRLLEARLAWGSQVAAIKEDEDAALRRVMAGRASPCSGDGATVALGKDSKGREMLPKGARCSVDVEELALPPPGTIPAKLVDICPLAAEYFSDVAGGMLREPSKAMDEELKGQKVYRDPSLRSRASRLRLAERLWDAGMFGTTDELDEGVSLFGVLKKYLQEEGGPLSPARRQVRAIWDQRRANLRWQRPPHVPLGSPATFAHVDLSNLSERGVVYTGVGDIPDMFYRLETPPDVWPYFVLEEVPVHEFVECMRTKGRDCVIPDGGPFLALKVLVMGWSWAPFLAHSTLQACMARGLGEDSVGARLVYGAPTPQLTGPEGFESVNWAYMDDYGAMATSASVQQPASEVASGLTARVKHYLRQVGLPVHKETEGEGLESLGAVIRGRPYSVSAETDRTCGLALVTLRLVERTYWTAELLECVVGLWAWAAIFQRTGLAIFDQVYHEMRRPETAKTPFRLTDAARWELTTMAYCAPLLRTDLEAPWLSQVFMTDSSDTGYGAAVTDASLEEIRKDARYSEMRGWTIAAEDIYTAQEEDAWVPHAGGCTYDVDELIEASTAPPPRVSRRVYRVLHLFAGRRREGDLEEAIHSRAERDGYEVEVWSIDAVINPKHDLTNDEFVSLILSLARDGYFHAVIASPPRSTWSRARFLEKGPRPLRTRLEPWGRSDMSFTAFERFRLDLGSRLLLSAMQAVREVCRAGGPGLMEHPADPEEDPRPSIWNLPEMACLLEETGGRINRIDQCRYGAPSMKPTMIGIFGFYDDALDLAADRLRLRCNHRGRRQAVLKGRVERGRPDFCTASAQAYQPPLCAALAEVIIEAFARMTKEMRGPDPTGSRVSPSTSSFGPPRSRSTRPGPRMYGIRWWVAAMVLEAVHPVGAVRPKPPRAGDIPLQKRGPRARENYEKEPHRGISEGGFTRLLTHSVADVTAAQWAPKVRDFLSHCVDKGWELRSANAVDHALADYVDMKCYKEAVFAIAIYFFEAGLLDEAIWTLVQYDVYGREQDMEMLREADIIWDGRCVGLLFGISARGEEGRTGSNQGVVIRRGTVASLILALKGVKKNATGPIFGPKQAGFRKEWHRACRSLGMPWAPPPHGPRHSGPSEDVARGRASLEQVRRRGRWKALSSVKRYSKTFALTQFRAQTPKKVLDVGFRATSDLVAEILRAIESRTNYSKQQQQQLVDGIRTNLKTKKVKDVAAELLMLGPTTKQKQKTTTNKKSTKGDTSCPESDDLYSDETWGEGSAAGMSQPSAVQLDGFGVADGDVAAGPNKMTCFLCEQEEFCTKEWRGIVLSARRWNAVRAHRLQLKGNAKALKEAADKVQAHPDEWRAEVKPYIQNDTASRRVARAQTQQNLVVQHSADMTIESKRQGKKTEYFSKRRLKSYRAFWDMVDSDGASEEFDMMQEADPHYDSDGEPIQSIKARKYEREESGRDKRTGNVRQRIVDDHGGGSEPAVSPGADIRRLIGLGDLPSGHLEQIPRGSSPLRSLPTAKRVKLDDDVASSKAKAPRMDIKTKIEEIAESCTNLLKKHTGAKPTSKKLQALVNKHKQHVDAPDCSTIIMGFATHVAEVENIKGPSLSSLKLDGVEALKLRAVEVTSKLDDLDAQAKKKMTTFGVVDSTARKAQRTGHVAVRHQKSKVNWTSELNLITLPVIQPLEAEAGSKMWKAREATMDKCEVAPREKVRALDAQMSTAKWAGALARLSADLTKVEFHMPAIAGELFMTDNHPSTVTLRRDACRRGPAAFNVLGAGCYVAALDGAMILMVHKIHDLLNNGIVISNLPGLACFMNPKACAIFTLPKMTMAWIPHGFLCTAVCYNGVAANDREAAKWAHFLSVTVLAIGLAQQTPKHAFAALAKDLDDHCKTESAQVWKDRAAVWAAFSKHVLGE</sequence>
<keyword evidence="3" id="KW-1185">Reference proteome</keyword>
<evidence type="ECO:0000313" key="2">
    <source>
        <dbReference type="EMBL" id="CAK0831644.1"/>
    </source>
</evidence>
<evidence type="ECO:0000256" key="1">
    <source>
        <dbReference type="SAM" id="MobiDB-lite"/>
    </source>
</evidence>
<feature type="compositionally biased region" description="Basic and acidic residues" evidence="1">
    <location>
        <begin position="1808"/>
        <end position="1834"/>
    </location>
</feature>
<comment type="caution">
    <text evidence="2">The sequence shown here is derived from an EMBL/GenBank/DDBJ whole genome shotgun (WGS) entry which is preliminary data.</text>
</comment>
<feature type="region of interest" description="Disordered" evidence="1">
    <location>
        <begin position="99"/>
        <end position="142"/>
    </location>
</feature>
<proteinExistence type="predicted"/>
<gene>
    <name evidence="2" type="ORF">PCOR1329_LOCUS29924</name>
</gene>
<dbReference type="Proteomes" id="UP001189429">
    <property type="component" value="Unassembled WGS sequence"/>
</dbReference>
<feature type="compositionally biased region" description="Basic and acidic residues" evidence="1">
    <location>
        <begin position="1284"/>
        <end position="1293"/>
    </location>
</feature>
<feature type="region of interest" description="Disordered" evidence="1">
    <location>
        <begin position="1792"/>
        <end position="1843"/>
    </location>
</feature>
<feature type="compositionally biased region" description="Low complexity" evidence="1">
    <location>
        <begin position="1593"/>
        <end position="1603"/>
    </location>
</feature>